<dbReference type="KEGG" id="lrs:PX52LOC_00821"/>
<organism evidence="3 4">
    <name type="scientific">Limnoglobus roseus</name>
    <dbReference type="NCBI Taxonomy" id="2598579"/>
    <lineage>
        <taxon>Bacteria</taxon>
        <taxon>Pseudomonadati</taxon>
        <taxon>Planctomycetota</taxon>
        <taxon>Planctomycetia</taxon>
        <taxon>Gemmatales</taxon>
        <taxon>Gemmataceae</taxon>
        <taxon>Limnoglobus</taxon>
    </lineage>
</organism>
<dbReference type="PANTHER" id="PTHR30093:SF2">
    <property type="entry name" value="TYPE II SECRETION SYSTEM PROTEIN H"/>
    <property type="match status" value="1"/>
</dbReference>
<keyword evidence="4" id="KW-1185">Reference proteome</keyword>
<dbReference type="Pfam" id="PF07596">
    <property type="entry name" value="SBP_bac_10"/>
    <property type="match status" value="1"/>
</dbReference>
<reference evidence="4" key="1">
    <citation type="submission" date="2019-08" db="EMBL/GenBank/DDBJ databases">
        <title>Limnoglobus roseus gen. nov., sp. nov., a novel freshwater planctomycete with a giant genome from the family Gemmataceae.</title>
        <authorList>
            <person name="Kulichevskaya I.S."/>
            <person name="Naumoff D.G."/>
            <person name="Miroshnikov K."/>
            <person name="Ivanova A."/>
            <person name="Philippov D.A."/>
            <person name="Hakobyan A."/>
            <person name="Rijpstra I.C."/>
            <person name="Sinninghe Damste J.S."/>
            <person name="Liesack W."/>
            <person name="Dedysh S.N."/>
        </authorList>
    </citation>
    <scope>NUCLEOTIDE SEQUENCE [LARGE SCALE GENOMIC DNA]</scope>
    <source>
        <strain evidence="4">PX52</strain>
    </source>
</reference>
<dbReference type="NCBIfam" id="TIGR02532">
    <property type="entry name" value="IV_pilin_GFxxxE"/>
    <property type="match status" value="1"/>
</dbReference>
<evidence type="ECO:0000313" key="3">
    <source>
        <dbReference type="EMBL" id="QEL13961.1"/>
    </source>
</evidence>
<dbReference type="InterPro" id="IPR012902">
    <property type="entry name" value="N_methyl_site"/>
</dbReference>
<dbReference type="InterPro" id="IPR027558">
    <property type="entry name" value="Pre_pil_HX9DG_C"/>
</dbReference>
<dbReference type="Proteomes" id="UP000324974">
    <property type="component" value="Chromosome"/>
</dbReference>
<keyword evidence="1" id="KW-0812">Transmembrane</keyword>
<gene>
    <name evidence="3" type="ORF">PX52LOC_00821</name>
</gene>
<evidence type="ECO:0000256" key="1">
    <source>
        <dbReference type="SAM" id="Phobius"/>
    </source>
</evidence>
<evidence type="ECO:0000259" key="2">
    <source>
        <dbReference type="Pfam" id="PF07596"/>
    </source>
</evidence>
<sequence length="309" mass="33243">MWLRSHRRTTGFTLIELLVVIAIIAILIGLLLPAVQKVREAAARLKCENNMKQIGTAFHNFHSTFERFPCGFNATAISTDSESLGPGWGWGAIILPQLEQDNVAKQINYALPIEDPYHASVRVQTLNVYRCPSDSPPADKFTVSNGSSAICDVAFANYVGVGGTFEVSGFPDTNTGLLIRDKTLKNKGFRVTDITDGSSNTMLVTERQSKHGPQTTWVGAVTGTLVPPLNPAFEEEESHILCTTNTGVAADGRTPNNVLGHVEDAASFHTGGVNVLFADGSVRFVRSTVPAITWEALGTRAGGETVTLD</sequence>
<feature type="transmembrane region" description="Helical" evidence="1">
    <location>
        <begin position="12"/>
        <end position="35"/>
    </location>
</feature>
<keyword evidence="1" id="KW-0472">Membrane</keyword>
<dbReference type="PANTHER" id="PTHR30093">
    <property type="entry name" value="GENERAL SECRETION PATHWAY PROTEIN G"/>
    <property type="match status" value="1"/>
</dbReference>
<proteinExistence type="predicted"/>
<dbReference type="InterPro" id="IPR045584">
    <property type="entry name" value="Pilin-like"/>
</dbReference>
<keyword evidence="1" id="KW-1133">Transmembrane helix</keyword>
<evidence type="ECO:0000313" key="4">
    <source>
        <dbReference type="Proteomes" id="UP000324974"/>
    </source>
</evidence>
<protein>
    <recommendedName>
        <fullName evidence="2">DUF1559 domain-containing protein</fullName>
    </recommendedName>
</protein>
<dbReference type="RefSeq" id="WP_149115415.1">
    <property type="nucleotide sequence ID" value="NZ_CP042425.1"/>
</dbReference>
<feature type="domain" description="DUF1559" evidence="2">
    <location>
        <begin position="36"/>
        <end position="289"/>
    </location>
</feature>
<name>A0A5C1A4D5_9BACT</name>
<dbReference type="OrthoDB" id="255848at2"/>
<dbReference type="InterPro" id="IPR011453">
    <property type="entry name" value="DUF1559"/>
</dbReference>
<accession>A0A5C1A4D5</accession>
<dbReference type="Gene3D" id="3.30.700.10">
    <property type="entry name" value="Glycoprotein, Type 4 Pilin"/>
    <property type="match status" value="1"/>
</dbReference>
<dbReference type="Pfam" id="PF07963">
    <property type="entry name" value="N_methyl"/>
    <property type="match status" value="1"/>
</dbReference>
<dbReference type="AlphaFoldDB" id="A0A5C1A4D5"/>
<dbReference type="PROSITE" id="PS00409">
    <property type="entry name" value="PROKAR_NTER_METHYL"/>
    <property type="match status" value="1"/>
</dbReference>
<dbReference type="NCBIfam" id="TIGR04294">
    <property type="entry name" value="pre_pil_HX9DG"/>
    <property type="match status" value="1"/>
</dbReference>
<dbReference type="EMBL" id="CP042425">
    <property type="protein sequence ID" value="QEL13961.1"/>
    <property type="molecule type" value="Genomic_DNA"/>
</dbReference>
<dbReference type="SUPFAM" id="SSF54523">
    <property type="entry name" value="Pili subunits"/>
    <property type="match status" value="1"/>
</dbReference>